<dbReference type="Proteomes" id="UP000298602">
    <property type="component" value="Chromosome"/>
</dbReference>
<dbReference type="GO" id="GO:0008295">
    <property type="term" value="P:spermidine biosynthetic process"/>
    <property type="evidence" value="ECO:0007669"/>
    <property type="project" value="UniProtKB-UniRule"/>
</dbReference>
<dbReference type="GO" id="GO:0004766">
    <property type="term" value="F:spermidine synthase activity"/>
    <property type="evidence" value="ECO:0007669"/>
    <property type="project" value="UniProtKB-UniRule"/>
</dbReference>
<dbReference type="InterPro" id="IPR001045">
    <property type="entry name" value="Spermi_synthase"/>
</dbReference>
<evidence type="ECO:0000256" key="1">
    <source>
        <dbReference type="ARBA" id="ARBA00007867"/>
    </source>
</evidence>
<accession>A0A4P8L5V5</accession>
<keyword evidence="2 6" id="KW-0808">Transferase</keyword>
<dbReference type="PROSITE" id="PS51006">
    <property type="entry name" value="PABS_2"/>
    <property type="match status" value="1"/>
</dbReference>
<proteinExistence type="inferred from homology"/>
<dbReference type="CDD" id="cd02440">
    <property type="entry name" value="AdoMet_MTases"/>
    <property type="match status" value="1"/>
</dbReference>
<keyword evidence="10" id="KW-1185">Reference proteome</keyword>
<feature type="binding site" evidence="6">
    <location>
        <position position="93"/>
    </location>
    <ligand>
        <name>spermidine</name>
        <dbReference type="ChEBI" id="CHEBI:57834"/>
    </ligand>
</feature>
<dbReference type="InterPro" id="IPR029063">
    <property type="entry name" value="SAM-dependent_MTases_sf"/>
</dbReference>
<dbReference type="InterPro" id="IPR035246">
    <property type="entry name" value="Spermidine_synt_N"/>
</dbReference>
<comment type="caution">
    <text evidence="6">Lacks conserved residue(s) required for the propagation of feature annotation.</text>
</comment>
<reference evidence="9 10" key="1">
    <citation type="submission" date="2019-05" db="EMBL/GenBank/DDBJ databases">
        <title>The Complete Genome Sequence of the n-alkane-degrading Desulfoglaeba alkanexedens ALDC reveals multiple alkylsuccinate synthase gene clusters.</title>
        <authorList>
            <person name="Callaghan A.V."/>
            <person name="Davidova I.A."/>
            <person name="Duncan K.E."/>
            <person name="Morris B."/>
            <person name="McInerney M.J."/>
        </authorList>
    </citation>
    <scope>NUCLEOTIDE SEQUENCE [LARGE SCALE GENOMIC DNA]</scope>
    <source>
        <strain evidence="9 10">ALDC</strain>
    </source>
</reference>
<dbReference type="AlphaFoldDB" id="A0A4P8L5V5"/>
<name>A0A4P8L5V5_9BACT</name>
<evidence type="ECO:0000256" key="7">
    <source>
        <dbReference type="PROSITE-ProRule" id="PRU00354"/>
    </source>
</evidence>
<comment type="pathway">
    <text evidence="6">Amine and polyamine biosynthesis; spermidine biosynthesis; spermidine from putrescine: step 1/1.</text>
</comment>
<dbReference type="KEGG" id="dax:FDQ92_13705"/>
<evidence type="ECO:0000313" key="10">
    <source>
        <dbReference type="Proteomes" id="UP000298602"/>
    </source>
</evidence>
<organism evidence="9 10">
    <name type="scientific">Desulfoglaeba alkanexedens ALDC</name>
    <dbReference type="NCBI Taxonomy" id="980445"/>
    <lineage>
        <taxon>Bacteria</taxon>
        <taxon>Pseudomonadati</taxon>
        <taxon>Thermodesulfobacteriota</taxon>
        <taxon>Syntrophobacteria</taxon>
        <taxon>Syntrophobacterales</taxon>
        <taxon>Syntrophobacteraceae</taxon>
        <taxon>Desulfoglaeba</taxon>
    </lineage>
</organism>
<feature type="binding site" evidence="6">
    <location>
        <position position="113"/>
    </location>
    <ligand>
        <name>S-methyl-5'-thioadenosine</name>
        <dbReference type="ChEBI" id="CHEBI:17509"/>
    </ligand>
</feature>
<evidence type="ECO:0000256" key="2">
    <source>
        <dbReference type="ARBA" id="ARBA00022679"/>
    </source>
</evidence>
<feature type="binding site" evidence="6">
    <location>
        <position position="172"/>
    </location>
    <ligand>
        <name>S-methyl-5'-thioadenosine</name>
        <dbReference type="ChEBI" id="CHEBI:17509"/>
    </ligand>
</feature>
<comment type="function">
    <text evidence="6">Catalyzes the irreversible transfer of a propylamine group from the amino donor S-adenosylmethioninamine (decarboxy-AdoMet) to putrescine (1,4-diaminobutane) to yield spermidine.</text>
</comment>
<evidence type="ECO:0000256" key="4">
    <source>
        <dbReference type="ARBA" id="ARBA00023115"/>
    </source>
</evidence>
<evidence type="ECO:0000259" key="8">
    <source>
        <dbReference type="PROSITE" id="PS51006"/>
    </source>
</evidence>
<dbReference type="Gene3D" id="2.30.140.10">
    <property type="entry name" value="Spermidine synthase, tetramerisation domain"/>
    <property type="match status" value="1"/>
</dbReference>
<keyword evidence="4 6" id="KW-0620">Polyamine biosynthesis</keyword>
<reference evidence="9 10" key="2">
    <citation type="submission" date="2019-05" db="EMBL/GenBank/DDBJ databases">
        <authorList>
            <person name="Suflita J.M."/>
            <person name="Marks C.R."/>
        </authorList>
    </citation>
    <scope>NUCLEOTIDE SEQUENCE [LARGE SCALE GENOMIC DNA]</scope>
    <source>
        <strain evidence="9 10">ALDC</strain>
    </source>
</reference>
<dbReference type="GO" id="GO:0010487">
    <property type="term" value="F:thermospermine synthase activity"/>
    <property type="evidence" value="ECO:0007669"/>
    <property type="project" value="UniProtKB-EC"/>
</dbReference>
<dbReference type="RefSeq" id="WP_137425413.1">
    <property type="nucleotide sequence ID" value="NZ_CP040098.1"/>
</dbReference>
<dbReference type="EMBL" id="CP040098">
    <property type="protein sequence ID" value="QCQ23133.1"/>
    <property type="molecule type" value="Genomic_DNA"/>
</dbReference>
<evidence type="ECO:0000256" key="5">
    <source>
        <dbReference type="ARBA" id="ARBA00048874"/>
    </source>
</evidence>
<dbReference type="Pfam" id="PF17284">
    <property type="entry name" value="Spermine_synt_N"/>
    <property type="match status" value="1"/>
</dbReference>
<feature type="binding site" evidence="6">
    <location>
        <position position="69"/>
    </location>
    <ligand>
        <name>spermidine</name>
        <dbReference type="ChEBI" id="CHEBI:57834"/>
    </ligand>
</feature>
<keyword evidence="3 6" id="KW-0745">Spermidine biosynthesis</keyword>
<sequence length="307" mass="35047">MSKRPASHHLRYREPAHEGEAIEYLCKRVIYRGRSRFQAIDIIETQLHGRMLFLDGIAQSSEMDEFIYHEMLVHPALLSVSRPEAVLVIGGAEGATVREVLRHQSVRRVVMVDIDGQLIEVCREHLPGWHAGAFEDPRLEVVVEDGRRYLERVEDSFDAILVDLSDPLEGSPAVYLFTSEFYRRVRERLNPGGAAAFQGEGVSPQQVELHARMVNTLKSVFPVVQPYPYFIHSFHRPDAHILVPLDPAWSQAKFVESVRNCGLPLRYLSPETARAMFCLPPYLWKAYERYSRIITDDDPSPERKAGG</sequence>
<dbReference type="InterPro" id="IPR037163">
    <property type="entry name" value="Spermidine_synt_N_sf"/>
</dbReference>
<dbReference type="Pfam" id="PF01564">
    <property type="entry name" value="Spermine_synth"/>
    <property type="match status" value="1"/>
</dbReference>
<dbReference type="PANTHER" id="PTHR43317:SF11">
    <property type="entry name" value="POLYAMINE AMINOPROPYLTRANSFERASE 2"/>
    <property type="match status" value="1"/>
</dbReference>
<dbReference type="PANTHER" id="PTHR43317">
    <property type="entry name" value="THERMOSPERMINE SYNTHASE ACAULIS5"/>
    <property type="match status" value="1"/>
</dbReference>
<dbReference type="HAMAP" id="MF_00198">
    <property type="entry name" value="Spermidine_synth"/>
    <property type="match status" value="1"/>
</dbReference>
<feature type="binding site" evidence="6">
    <location>
        <position position="38"/>
    </location>
    <ligand>
        <name>S-methyl-5'-thioadenosine</name>
        <dbReference type="ChEBI" id="CHEBI:17509"/>
    </ligand>
</feature>
<dbReference type="InterPro" id="IPR030374">
    <property type="entry name" value="PABS"/>
</dbReference>
<dbReference type="Gene3D" id="3.40.50.150">
    <property type="entry name" value="Vaccinia Virus protein VP39"/>
    <property type="match status" value="1"/>
</dbReference>
<dbReference type="UniPathway" id="UPA00248">
    <property type="reaction ID" value="UER00314"/>
</dbReference>
<dbReference type="EC" id="2.5.1.16" evidence="6"/>
<dbReference type="OrthoDB" id="9793120at2"/>
<feature type="binding site" evidence="6">
    <location>
        <begin position="145"/>
        <end position="146"/>
    </location>
    <ligand>
        <name>S-methyl-5'-thioadenosine</name>
        <dbReference type="ChEBI" id="CHEBI:17509"/>
    </ligand>
</feature>
<evidence type="ECO:0000256" key="6">
    <source>
        <dbReference type="HAMAP-Rule" id="MF_00198"/>
    </source>
</evidence>
<comment type="subunit">
    <text evidence="6">Homodimer or homotetramer.</text>
</comment>
<comment type="catalytic activity">
    <reaction evidence="6">
        <text>S-adenosyl 3-(methylsulfanyl)propylamine + putrescine = S-methyl-5'-thioadenosine + spermidine + H(+)</text>
        <dbReference type="Rhea" id="RHEA:12721"/>
        <dbReference type="ChEBI" id="CHEBI:15378"/>
        <dbReference type="ChEBI" id="CHEBI:17509"/>
        <dbReference type="ChEBI" id="CHEBI:57443"/>
        <dbReference type="ChEBI" id="CHEBI:57834"/>
        <dbReference type="ChEBI" id="CHEBI:326268"/>
        <dbReference type="EC" id="2.5.1.16"/>
    </reaction>
</comment>
<comment type="similarity">
    <text evidence="1 6">Belongs to the spermidine/spermine synthase family.</text>
</comment>
<evidence type="ECO:0000256" key="3">
    <source>
        <dbReference type="ARBA" id="ARBA00023066"/>
    </source>
</evidence>
<protein>
    <recommendedName>
        <fullName evidence="6">Polyamine aminopropyltransferase</fullName>
    </recommendedName>
    <alternativeName>
        <fullName evidence="6">Putrescine aminopropyltransferase</fullName>
        <shortName evidence="6">PAPT</shortName>
    </alternativeName>
    <alternativeName>
        <fullName evidence="6">Spermidine synthase</fullName>
        <shortName evidence="6">SPDS</shortName>
        <shortName evidence="6">SPDSY</shortName>
        <ecNumber evidence="6">2.5.1.16</ecNumber>
    </alternativeName>
</protein>
<gene>
    <name evidence="6" type="primary">speE</name>
    <name evidence="9" type="ORF">FDQ92_13705</name>
</gene>
<feature type="active site" description="Proton acceptor" evidence="6 7">
    <location>
        <position position="163"/>
    </location>
</feature>
<feature type="domain" description="PABS" evidence="8">
    <location>
        <begin position="9"/>
        <end position="247"/>
    </location>
</feature>
<comment type="catalytic activity">
    <reaction evidence="5">
        <text>S-adenosyl 3-(methylsulfanyl)propylamine + spermidine = thermospermine + S-methyl-5'-thioadenosine + H(+)</text>
        <dbReference type="Rhea" id="RHEA:30515"/>
        <dbReference type="ChEBI" id="CHEBI:15378"/>
        <dbReference type="ChEBI" id="CHEBI:17509"/>
        <dbReference type="ChEBI" id="CHEBI:57443"/>
        <dbReference type="ChEBI" id="CHEBI:57834"/>
        <dbReference type="ChEBI" id="CHEBI:59903"/>
        <dbReference type="EC" id="2.5.1.79"/>
    </reaction>
</comment>
<dbReference type="NCBIfam" id="NF037959">
    <property type="entry name" value="MFS_SpdSyn"/>
    <property type="match status" value="1"/>
</dbReference>
<evidence type="ECO:0000313" key="9">
    <source>
        <dbReference type="EMBL" id="QCQ23133.1"/>
    </source>
</evidence>
<dbReference type="SUPFAM" id="SSF53335">
    <property type="entry name" value="S-adenosyl-L-methionine-dependent methyltransferases"/>
    <property type="match status" value="1"/>
</dbReference>